<accession>M9QT05</accession>
<dbReference type="EMBL" id="KC710998">
    <property type="protein sequence ID" value="AGI61400.1"/>
    <property type="molecule type" value="Genomic_DNA"/>
</dbReference>
<evidence type="ECO:0000313" key="2">
    <source>
        <dbReference type="EMBL" id="AGI61400.1"/>
    </source>
</evidence>
<evidence type="ECO:0000259" key="1">
    <source>
        <dbReference type="SMART" id="SM00507"/>
    </source>
</evidence>
<protein>
    <recommendedName>
        <fullName evidence="1">HNH nuclease domain-containing protein</fullName>
    </recommendedName>
</protein>
<dbReference type="KEGG" id="vg:16207288"/>
<reference evidence="2 3" key="1">
    <citation type="journal article" date="2013" name="Res. Microbiol.">
        <title>Characterization and complete genome sequence of the Shigella bacteriophage pSf-1.</title>
        <authorList>
            <person name="Jun J.W."/>
            <person name="Kim J.H."/>
            <person name="Shin S.P."/>
            <person name="Han J.E."/>
            <person name="Chai J.Y."/>
            <person name="Park S.C."/>
        </authorList>
    </citation>
    <scope>NUCLEOTIDE SEQUENCE [LARGE SCALE GENOMIC DNA]</scope>
</reference>
<name>M9QT05_9CAUD</name>
<dbReference type="Gene3D" id="3.90.75.20">
    <property type="match status" value="1"/>
</dbReference>
<dbReference type="Pfam" id="PF13392">
    <property type="entry name" value="HNH_3"/>
    <property type="match status" value="1"/>
</dbReference>
<dbReference type="InterPro" id="IPR044925">
    <property type="entry name" value="His-Me_finger_sf"/>
</dbReference>
<dbReference type="SMART" id="SM00507">
    <property type="entry name" value="HNHc"/>
    <property type="match status" value="1"/>
</dbReference>
<organism evidence="2 3">
    <name type="scientific">Shigella phage pSf-1</name>
    <dbReference type="NCBI Taxonomy" id="2496551"/>
    <lineage>
        <taxon>Viruses</taxon>
        <taxon>Duplodnaviria</taxon>
        <taxon>Heunggongvirae</taxon>
        <taxon>Uroviricota</taxon>
        <taxon>Caudoviricetes</taxon>
        <taxon>Drexlerviridae</taxon>
        <taxon>Tempevirinae</taxon>
        <taxon>Hanrivervirus</taxon>
        <taxon>Hanrivervirus pSf1</taxon>
    </lineage>
</organism>
<dbReference type="SUPFAM" id="SSF54060">
    <property type="entry name" value="His-Me finger endonucleases"/>
    <property type="match status" value="1"/>
</dbReference>
<evidence type="ECO:0000313" key="3">
    <source>
        <dbReference type="Proteomes" id="UP000012673"/>
    </source>
</evidence>
<dbReference type="GeneID" id="16207288"/>
<keyword evidence="3" id="KW-1185">Reference proteome</keyword>
<gene>
    <name evidence="2" type="ORF">pSf1_0017</name>
</gene>
<dbReference type="RefSeq" id="YP_008059739.1">
    <property type="nucleotide sequence ID" value="NC_021331.1"/>
</dbReference>
<proteinExistence type="predicted"/>
<sequence>MNWHDYFTYSNGALIWRTRPLSHFSCERIMSKCNTQYSGKIAGCKDLESGYILLNINKRRFLAHRIIWEMHNGAILEGYEIDHINHIRDDNRIENLRLVRKKDNQKNLSKNKRNKTGLTGVTITKDGLYYAQIGVLGKTFCIGYFKTIFDAACARRSKENELKYHCNHGR</sequence>
<dbReference type="Proteomes" id="UP000012673">
    <property type="component" value="Segment"/>
</dbReference>
<feature type="domain" description="HNH nuclease" evidence="1">
    <location>
        <begin position="57"/>
        <end position="105"/>
    </location>
</feature>
<dbReference type="InterPro" id="IPR003615">
    <property type="entry name" value="HNH_nuc"/>
</dbReference>